<keyword evidence="1" id="KW-0732">Signal</keyword>
<evidence type="ECO:0000256" key="1">
    <source>
        <dbReference type="SAM" id="SignalP"/>
    </source>
</evidence>
<feature type="chain" id="PRO_5045647881" description="Copper amine oxidase" evidence="1">
    <location>
        <begin position="31"/>
        <end position="580"/>
    </location>
</feature>
<dbReference type="Proteomes" id="UP001338137">
    <property type="component" value="Unassembled WGS sequence"/>
</dbReference>
<keyword evidence="3" id="KW-1185">Reference proteome</keyword>
<comment type="caution">
    <text evidence="2">The sequence shown here is derived from an EMBL/GenBank/DDBJ whole genome shotgun (WGS) entry which is preliminary data.</text>
</comment>
<gene>
    <name evidence="2" type="ORF">P4I72_26100</name>
</gene>
<evidence type="ECO:0000313" key="2">
    <source>
        <dbReference type="EMBL" id="MEC0230611.1"/>
    </source>
</evidence>
<organism evidence="2 3">
    <name type="scientific">Paenibacillus alba</name>
    <dbReference type="NCBI Taxonomy" id="1197127"/>
    <lineage>
        <taxon>Bacteria</taxon>
        <taxon>Bacillati</taxon>
        <taxon>Bacillota</taxon>
        <taxon>Bacilli</taxon>
        <taxon>Bacillales</taxon>
        <taxon>Paenibacillaceae</taxon>
        <taxon>Paenibacillus</taxon>
    </lineage>
</organism>
<feature type="signal peptide" evidence="1">
    <location>
        <begin position="1"/>
        <end position="30"/>
    </location>
</feature>
<accession>A0ABU6G9I6</accession>
<evidence type="ECO:0008006" key="4">
    <source>
        <dbReference type="Google" id="ProtNLM"/>
    </source>
</evidence>
<protein>
    <recommendedName>
        <fullName evidence="4">Copper amine oxidase</fullName>
    </recommendedName>
</protein>
<proteinExistence type="predicted"/>
<dbReference type="EMBL" id="JARLKY010000074">
    <property type="protein sequence ID" value="MEC0230611.1"/>
    <property type="molecule type" value="Genomic_DNA"/>
</dbReference>
<dbReference type="RefSeq" id="WP_326074629.1">
    <property type="nucleotide sequence ID" value="NZ_JARLKY010000074.1"/>
</dbReference>
<sequence>MRKQLAVLMGAALLVTGASGTAFPVKSAYAAEIGTTTTSVEGSAATTADTQSGTLAAGAAINYNTLLLNNWLGKLDIHTEAAAGANSDDFQNALASGATLMAASKLNPSDLIDKLKTMFAEDMASEVQSGNLSAQEAAALEETAYPRIADLVSSGWSTDSQPAVIQTDGAAILHSHLSTIADDASLPSGVSTIDLRKALRSGKSLVEASGMDASALNDALTALFNQDLEAAVKNGTLPSDQLEKAEKDGASALWDAASTPGYDPATTPWMEQYGQRLLADKLDPSSVIQKAAIFAGKDIDDVHSALLAGQSLSTIAGMSEADLTSQLTADVNDALEQEWEAGNLSVKLLTKLEQNSADALQKAVDQNGFGTQTATGTSSPALAAESIRSVVGNIADYAGVAVSDVRDKLADGQPLVNATSVDPAELTSMLQSRIDTFLDTAVQNGWLTLADEQPTKTEAYGLLNAAITNGNYKASVDTKQYLTDRLNRIVDDAADVTETKSADSADATQIKSFDLLKSMAGGKSLQQAVGIDSDSLLIKLLRHANEEINGFVAGGGLSEQDAAKLKQDYASAVTKLLANN</sequence>
<evidence type="ECO:0000313" key="3">
    <source>
        <dbReference type="Proteomes" id="UP001338137"/>
    </source>
</evidence>
<name>A0ABU6G9I6_9BACL</name>
<reference evidence="2 3" key="1">
    <citation type="submission" date="2023-03" db="EMBL/GenBank/DDBJ databases">
        <title>Bacillus Genome Sequencing.</title>
        <authorList>
            <person name="Dunlap C."/>
        </authorList>
    </citation>
    <scope>NUCLEOTIDE SEQUENCE [LARGE SCALE GENOMIC DNA]</scope>
    <source>
        <strain evidence="2 3">BD-533</strain>
    </source>
</reference>